<evidence type="ECO:0000313" key="8">
    <source>
        <dbReference type="Proteomes" id="UP000229916"/>
    </source>
</evidence>
<accession>A0A2M7AMX4</accession>
<dbReference type="EMBL" id="PEWD01000060">
    <property type="protein sequence ID" value="PIU68725.1"/>
    <property type="molecule type" value="Genomic_DNA"/>
</dbReference>
<dbReference type="GO" id="GO:1990904">
    <property type="term" value="C:ribonucleoprotein complex"/>
    <property type="evidence" value="ECO:0007669"/>
    <property type="project" value="UniProtKB-KW"/>
</dbReference>
<evidence type="ECO:0000256" key="6">
    <source>
        <dbReference type="RuleBase" id="RU000562"/>
    </source>
</evidence>
<comment type="caution">
    <text evidence="7">The sequence shown here is derived from an EMBL/GenBank/DDBJ whole genome shotgun (WGS) entry which is preliminary data.</text>
</comment>
<dbReference type="AlphaFoldDB" id="A0A2M7AMX4"/>
<evidence type="ECO:0000256" key="1">
    <source>
        <dbReference type="ARBA" id="ARBA00022730"/>
    </source>
</evidence>
<dbReference type="NCBIfam" id="TIGR00061">
    <property type="entry name" value="L21"/>
    <property type="match status" value="1"/>
</dbReference>
<dbReference type="PANTHER" id="PTHR21349:SF7">
    <property type="entry name" value="LARGE RIBOSOMAL SUBUNIT PROTEIN BL21C"/>
    <property type="match status" value="1"/>
</dbReference>
<evidence type="ECO:0000256" key="5">
    <source>
        <dbReference type="HAMAP-Rule" id="MF_01363"/>
    </source>
</evidence>
<comment type="function">
    <text evidence="5 6">This protein binds to 23S rRNA in the presence of protein L20.</text>
</comment>
<proteinExistence type="inferred from homology"/>
<evidence type="ECO:0000256" key="2">
    <source>
        <dbReference type="ARBA" id="ARBA00022884"/>
    </source>
</evidence>
<dbReference type="GO" id="GO:0005840">
    <property type="term" value="C:ribosome"/>
    <property type="evidence" value="ECO:0007669"/>
    <property type="project" value="UniProtKB-KW"/>
</dbReference>
<sequence length="105" mass="12052">MKQAVIKIGGSQLLVEEGKLYTIDRIQGRKDEKIKIDQVLAFISADEVKIGKPVLKGISLEGVVVDQIQGEKKMIYKYRAKSRYRRKSGYRSLKTKIKINKIQEE</sequence>
<dbReference type="GO" id="GO:0006412">
    <property type="term" value="P:translation"/>
    <property type="evidence" value="ECO:0007669"/>
    <property type="project" value="UniProtKB-UniRule"/>
</dbReference>
<dbReference type="SUPFAM" id="SSF141091">
    <property type="entry name" value="L21p-like"/>
    <property type="match status" value="1"/>
</dbReference>
<evidence type="ECO:0000256" key="3">
    <source>
        <dbReference type="ARBA" id="ARBA00022980"/>
    </source>
</evidence>
<dbReference type="HAMAP" id="MF_01363">
    <property type="entry name" value="Ribosomal_bL21"/>
    <property type="match status" value="1"/>
</dbReference>
<comment type="subunit">
    <text evidence="5">Part of the 50S ribosomal subunit. Contacts protein L20.</text>
</comment>
<dbReference type="GO" id="GO:0019843">
    <property type="term" value="F:rRNA binding"/>
    <property type="evidence" value="ECO:0007669"/>
    <property type="project" value="UniProtKB-UniRule"/>
</dbReference>
<keyword evidence="1 5" id="KW-0699">rRNA-binding</keyword>
<protein>
    <recommendedName>
        <fullName evidence="5">Large ribosomal subunit protein bL21</fullName>
    </recommendedName>
</protein>
<dbReference type="Proteomes" id="UP000229916">
    <property type="component" value="Unassembled WGS sequence"/>
</dbReference>
<keyword evidence="3 5" id="KW-0689">Ribosomal protein</keyword>
<gene>
    <name evidence="5 7" type="primary">rplU</name>
    <name evidence="7" type="ORF">COS81_02855</name>
</gene>
<dbReference type="GO" id="GO:0003735">
    <property type="term" value="F:structural constituent of ribosome"/>
    <property type="evidence" value="ECO:0007669"/>
    <property type="project" value="InterPro"/>
</dbReference>
<comment type="similarity">
    <text evidence="5 6">Belongs to the bacterial ribosomal protein bL21 family.</text>
</comment>
<name>A0A2M7AMX4_UNCKA</name>
<dbReference type="InterPro" id="IPR001787">
    <property type="entry name" value="Ribosomal_bL21"/>
</dbReference>
<evidence type="ECO:0000313" key="7">
    <source>
        <dbReference type="EMBL" id="PIU68725.1"/>
    </source>
</evidence>
<dbReference type="InterPro" id="IPR028909">
    <property type="entry name" value="bL21-like"/>
</dbReference>
<dbReference type="PANTHER" id="PTHR21349">
    <property type="entry name" value="50S RIBOSOMAL PROTEIN L21"/>
    <property type="match status" value="1"/>
</dbReference>
<reference evidence="8" key="1">
    <citation type="submission" date="2017-09" db="EMBL/GenBank/DDBJ databases">
        <title>Depth-based differentiation of microbial function through sediment-hosted aquifers and enrichment of novel symbionts in the deep terrestrial subsurface.</title>
        <authorList>
            <person name="Probst A.J."/>
            <person name="Ladd B."/>
            <person name="Jarett J.K."/>
            <person name="Geller-Mcgrath D.E."/>
            <person name="Sieber C.M.K."/>
            <person name="Emerson J.B."/>
            <person name="Anantharaman K."/>
            <person name="Thomas B.C."/>
            <person name="Malmstrom R."/>
            <person name="Stieglmeier M."/>
            <person name="Klingl A."/>
            <person name="Woyke T."/>
            <person name="Ryan C.M."/>
            <person name="Banfield J.F."/>
        </authorList>
    </citation>
    <scope>NUCLEOTIDE SEQUENCE [LARGE SCALE GENOMIC DNA]</scope>
</reference>
<organism evidence="7 8">
    <name type="scientific">candidate division WWE3 bacterium CG06_land_8_20_14_3_00_42_16</name>
    <dbReference type="NCBI Taxonomy" id="1975083"/>
    <lineage>
        <taxon>Bacteria</taxon>
        <taxon>Katanobacteria</taxon>
    </lineage>
</organism>
<dbReference type="Pfam" id="PF00829">
    <property type="entry name" value="Ribosomal_L21p"/>
    <property type="match status" value="1"/>
</dbReference>
<keyword evidence="4 5" id="KW-0687">Ribonucleoprotein</keyword>
<dbReference type="InterPro" id="IPR036164">
    <property type="entry name" value="bL21-like_sf"/>
</dbReference>
<evidence type="ECO:0000256" key="4">
    <source>
        <dbReference type="ARBA" id="ARBA00023274"/>
    </source>
</evidence>
<keyword evidence="2 5" id="KW-0694">RNA-binding</keyword>
<dbReference type="GO" id="GO:0005737">
    <property type="term" value="C:cytoplasm"/>
    <property type="evidence" value="ECO:0007669"/>
    <property type="project" value="UniProtKB-ARBA"/>
</dbReference>